<proteinExistence type="predicted"/>
<dbReference type="PANTHER" id="PTHR46013">
    <property type="entry name" value="VASCULAR CELL ADHESION MOLECULE 1"/>
    <property type="match status" value="1"/>
</dbReference>
<evidence type="ECO:0000256" key="5">
    <source>
        <dbReference type="SAM" id="MobiDB-lite"/>
    </source>
</evidence>
<dbReference type="Pfam" id="PF24518">
    <property type="entry name" value="Ig_CD22"/>
    <property type="match status" value="1"/>
</dbReference>
<dbReference type="InterPro" id="IPR013106">
    <property type="entry name" value="Ig_V-set"/>
</dbReference>
<dbReference type="SMART" id="SM00409">
    <property type="entry name" value="IG"/>
    <property type="match status" value="6"/>
</dbReference>
<feature type="domain" description="Ig-like" evidence="8">
    <location>
        <begin position="205"/>
        <end position="324"/>
    </location>
</feature>
<dbReference type="Proteomes" id="UP000515150">
    <property type="component" value="Chromosome 1"/>
</dbReference>
<dbReference type="KEGG" id="bspl:114861433"/>
<dbReference type="SUPFAM" id="SSF48726">
    <property type="entry name" value="Immunoglobulin"/>
    <property type="match status" value="6"/>
</dbReference>
<reference evidence="10" key="1">
    <citation type="submission" date="2025-08" db="UniProtKB">
        <authorList>
            <consortium name="RefSeq"/>
        </authorList>
    </citation>
    <scope>IDENTIFICATION</scope>
</reference>
<evidence type="ECO:0000256" key="4">
    <source>
        <dbReference type="ARBA" id="ARBA00046458"/>
    </source>
</evidence>
<dbReference type="Pfam" id="PF07686">
    <property type="entry name" value="V-set"/>
    <property type="match status" value="2"/>
</dbReference>
<sequence length="990" mass="109708">MAASAAGFLLLLSASVVRGENGWSVTYTNTDICAVEGKTVQMSCSYKYPYSFKYTTISIEREFWFTRMIENEYVDLKSDPQYDHRVEYQCWSRSCTLTITNVRKSDSGVYRFRFMSNHPEGKFTGDPGVTLSVTDDPNLHVNKYNNGLYCSFTVYSKCLLPDQRSYIWYKNGHELPEQTSYYLKNVDCAHSYSCALRGHEAFPAPSVCVSGQTCNKVIYTDRSICAVKGSSVEISCTYNSHSGSITSKFWFRSDRSGQSPSQPQDLRTDVQFTGRVQVLEAATGGSTLRISDVTETDSGQYGFTFRAGGFEWGHSLSGSSLTVTDLQVLVWRYSTWRILQCSSSCRFPDHSSFIWYKNGDKMKENQKEISAYSSSADSYSCALSGREDFPSASVCVYGETCNKVIYTDRSICAVKGSSVEISCTYNSYSGSITSKYWFRSDSSLQWQSSSQPQDLRTGRVQVLEAATGGSTLRISDVTETDSGQYGFTFRAGGFEWGRSLSGPSLTVTALQVQVNRVMAIDPSSVHVELKCQSSCRPRSSSYVWFQNGSPTGSTTLYFTTWINSGDNFSCAFEGHENLCSPLVYAPKAPLLKLSPSGDILENSPVTLTCSSDANPAANYTWYRDSHPEFTHEGPQLVFSSIQSNHSGRFYCEAENQLGRRRSESISVDVRYAPDVPSVSVVPSGDIVKNSPVTLTCSSDANPAANYTWYRDSHPEFTHEGPQLVFSSIQSSDSGRFYCEAENQLGRRRSEFVSINVEYAPDVPSVSVVSSGEIVEGSSVTLTCSSDANPAANYTWYKEDEQAAKASGQNFTISDVRAEDGGKYSCEAQNSRGRRRSVIHVTVVTGWMKSAAAGSVSVVIVLLVFLVVFLWIRKKRFFQRTPGHVEVRCTKRQLNAGPEYEVPPAAAPRNPAAPQDDLFYASISFSKSQDEALYSNVRAAPLQRRGAEEEEDVEYTMVTAQGLGASSQPRRREAEEDSFALYSTVNKAQRA</sequence>
<feature type="domain" description="Ig-like" evidence="8">
    <location>
        <begin position="503"/>
        <end position="570"/>
    </location>
</feature>
<dbReference type="InterPro" id="IPR056386">
    <property type="entry name" value="Ig_CD22"/>
</dbReference>
<accession>A0A9W2Y1B0</accession>
<keyword evidence="6" id="KW-1133">Transmembrane helix</keyword>
<evidence type="ECO:0000313" key="9">
    <source>
        <dbReference type="Proteomes" id="UP000515150"/>
    </source>
</evidence>
<dbReference type="InterPro" id="IPR007110">
    <property type="entry name" value="Ig-like_dom"/>
</dbReference>
<evidence type="ECO:0000256" key="3">
    <source>
        <dbReference type="ARBA" id="ARBA00045430"/>
    </source>
</evidence>
<dbReference type="AlphaFoldDB" id="A0A9W2Y1B0"/>
<dbReference type="RefSeq" id="XP_055367771.1">
    <property type="nucleotide sequence ID" value="XM_055511796.1"/>
</dbReference>
<feature type="region of interest" description="Disordered" evidence="5">
    <location>
        <begin position="941"/>
        <end position="976"/>
    </location>
</feature>
<organism evidence="9 10">
    <name type="scientific">Betta splendens</name>
    <name type="common">Siamese fighting fish</name>
    <dbReference type="NCBI Taxonomy" id="158456"/>
    <lineage>
        <taxon>Eukaryota</taxon>
        <taxon>Metazoa</taxon>
        <taxon>Chordata</taxon>
        <taxon>Craniata</taxon>
        <taxon>Vertebrata</taxon>
        <taxon>Euteleostomi</taxon>
        <taxon>Actinopterygii</taxon>
        <taxon>Neopterygii</taxon>
        <taxon>Teleostei</taxon>
        <taxon>Neoteleostei</taxon>
        <taxon>Acanthomorphata</taxon>
        <taxon>Anabantaria</taxon>
        <taxon>Anabantiformes</taxon>
        <taxon>Anabantoidei</taxon>
        <taxon>Osphronemidae</taxon>
        <taxon>Betta</taxon>
    </lineage>
</organism>
<evidence type="ECO:0000256" key="2">
    <source>
        <dbReference type="ARBA" id="ARBA00041781"/>
    </source>
</evidence>
<feature type="transmembrane region" description="Helical" evidence="6">
    <location>
        <begin position="850"/>
        <end position="871"/>
    </location>
</feature>
<dbReference type="Gene3D" id="2.60.40.10">
    <property type="entry name" value="Immunoglobulins"/>
    <property type="match status" value="6"/>
</dbReference>
<dbReference type="CDD" id="cd00096">
    <property type="entry name" value="Ig"/>
    <property type="match status" value="3"/>
</dbReference>
<dbReference type="Pfam" id="PF13895">
    <property type="entry name" value="Ig_2"/>
    <property type="match status" value="3"/>
</dbReference>
<feature type="domain" description="Ig-like" evidence="8">
    <location>
        <begin position="390"/>
        <end position="485"/>
    </location>
</feature>
<evidence type="ECO:0000259" key="8">
    <source>
        <dbReference type="PROSITE" id="PS50835"/>
    </source>
</evidence>
<feature type="domain" description="Ig-like" evidence="8">
    <location>
        <begin position="763"/>
        <end position="841"/>
    </location>
</feature>
<dbReference type="PANTHER" id="PTHR46013:SF4">
    <property type="entry name" value="B-CELL RECEPTOR CD22-RELATED"/>
    <property type="match status" value="1"/>
</dbReference>
<evidence type="ECO:0000256" key="6">
    <source>
        <dbReference type="SAM" id="Phobius"/>
    </source>
</evidence>
<feature type="chain" id="PRO_5040933783" description="B-cell receptor CD22" evidence="7">
    <location>
        <begin position="20"/>
        <end position="990"/>
    </location>
</feature>
<name>A0A9W2Y1B0_BETSP</name>
<comment type="function">
    <text evidence="3">Most highly expressed siglec (sialic acid-binding immunoglobulin-like lectin) on B-cells that plays a role in various aspects of B-cell biology including differentiation, antigen presentation, and trafficking to bone marrow. Binds to alpha 2,6-linked sialic acid residues of surface molecules such as CD22 itself, CD45 and IgM in a cis configuration. Can also bind to ligands on other cells as an adhesion molecule in a trans configuration. Acts as an inhibitory coreceptor on the surface of B-cells and inhibits B-cell receptor induced signaling, characterized by inhibition of the calcium mobilization and cellular activation. Mechanistically, the immunoreceptor tyrosine-based inhibitory motif domain is phosphorylated by the Src kinase LYN, which in turn leads to the recruitment of the protein tyrosine phosphatase 1/PTPN6, leading to the negative regulation of BCR signaling. If this negative signaling from is of sufficient strength, apoptosis of the B-cell can be induced.</text>
</comment>
<feature type="domain" description="Ig-like" evidence="8">
    <location>
        <begin position="586"/>
        <end position="666"/>
    </location>
</feature>
<keyword evidence="6" id="KW-0472">Membrane</keyword>
<dbReference type="InterPro" id="IPR003599">
    <property type="entry name" value="Ig_sub"/>
</dbReference>
<dbReference type="GeneID" id="114861433"/>
<dbReference type="PROSITE" id="PS50835">
    <property type="entry name" value="IG_LIKE"/>
    <property type="match status" value="6"/>
</dbReference>
<dbReference type="InterPro" id="IPR013783">
    <property type="entry name" value="Ig-like_fold"/>
</dbReference>
<protein>
    <recommendedName>
        <fullName evidence="1">B-cell receptor CD22</fullName>
    </recommendedName>
    <alternativeName>
        <fullName evidence="2">Sialic acid-binding Ig-like lectin 2</fullName>
    </alternativeName>
</protein>
<keyword evidence="6" id="KW-0812">Transmembrane</keyword>
<keyword evidence="9" id="KW-1185">Reference proteome</keyword>
<dbReference type="OrthoDB" id="10039395at2759"/>
<feature type="domain" description="Ig-like" evidence="8">
    <location>
        <begin position="676"/>
        <end position="753"/>
    </location>
</feature>
<evidence type="ECO:0000256" key="1">
    <source>
        <dbReference type="ARBA" id="ARBA00040106"/>
    </source>
</evidence>
<evidence type="ECO:0000313" key="10">
    <source>
        <dbReference type="RefSeq" id="XP_055367771.1"/>
    </source>
</evidence>
<keyword evidence="7" id="KW-0732">Signal</keyword>
<gene>
    <name evidence="10" type="primary">LOC114861433</name>
</gene>
<comment type="subunit">
    <text evidence="4">Predominantly monomer of isoform CD22-beta. Also found as heterodimer of isoform CD22-beta and a shorter isoform. Interacts with PTPN6/SHP-1, LYN, SYK, PIK3R1/PIK3R2 and PLCG1 upon phosphorylation. Interacts with GRB2, INPP5D and SHC1 upon phosphorylation. May form a complex with INPP5D/SHIP, GRB2 and SHC1.</text>
</comment>
<dbReference type="InterPro" id="IPR036179">
    <property type="entry name" value="Ig-like_dom_sf"/>
</dbReference>
<dbReference type="InterPro" id="IPR003598">
    <property type="entry name" value="Ig_sub2"/>
</dbReference>
<feature type="signal peptide" evidence="7">
    <location>
        <begin position="1"/>
        <end position="19"/>
    </location>
</feature>
<dbReference type="SMART" id="SM00408">
    <property type="entry name" value="IGc2"/>
    <property type="match status" value="5"/>
</dbReference>
<evidence type="ECO:0000256" key="7">
    <source>
        <dbReference type="SAM" id="SignalP"/>
    </source>
</evidence>